<feature type="transmembrane region" description="Helical" evidence="2">
    <location>
        <begin position="84"/>
        <end position="105"/>
    </location>
</feature>
<feature type="coiled-coil region" evidence="1">
    <location>
        <begin position="554"/>
        <end position="613"/>
    </location>
</feature>
<evidence type="ECO:0000313" key="4">
    <source>
        <dbReference type="EMBL" id="XDS46157.1"/>
    </source>
</evidence>
<keyword evidence="2" id="KW-1133">Transmembrane helix</keyword>
<feature type="coiled-coil region" evidence="1">
    <location>
        <begin position="318"/>
        <end position="345"/>
    </location>
</feature>
<keyword evidence="2" id="KW-0812">Transmembrane</keyword>
<keyword evidence="1" id="KW-0175">Coiled coil</keyword>
<dbReference type="RefSeq" id="WP_369342821.1">
    <property type="nucleotide sequence ID" value="NZ_CP129675.1"/>
</dbReference>
<proteinExistence type="predicted"/>
<evidence type="ECO:0000256" key="1">
    <source>
        <dbReference type="SAM" id="Coils"/>
    </source>
</evidence>
<accession>A0AB39UJS4</accession>
<evidence type="ECO:0000313" key="5">
    <source>
        <dbReference type="EMBL" id="XDS49062.1"/>
    </source>
</evidence>
<keyword evidence="2" id="KW-0472">Membrane</keyword>
<evidence type="ECO:0000256" key="2">
    <source>
        <dbReference type="SAM" id="Phobius"/>
    </source>
</evidence>
<dbReference type="EMBL" id="CP129675">
    <property type="protein sequence ID" value="XDS46157.1"/>
    <property type="molecule type" value="Genomic_DNA"/>
</dbReference>
<evidence type="ECO:0000259" key="3">
    <source>
        <dbReference type="Pfam" id="PF18676"/>
    </source>
</evidence>
<sequence>MSAADDGHSGNWGHGGSNRFSCSHNDTLCLKFPCKFNTVCLTTFSMSNLLTWKPNEGNHSGMRMNQKNQDVPVWKRGRRNPVQYMALFVSIAMFFGCFAMNPSAYAAPIDDAKEALRAELIAQCKSSIAFDDPSIAESVCTQIVETSLDSLSRLDEASAKQLVKELAQTVGSYLNDIVSKVVSGDVALDDVDDEVKQSISSLIDQVGERVGNIAYDAAFDSLYASRMVSARTDSHGAEHTDAYWTAYDDAYDDLLAGFESDEGLAAAEQALSTAQTALTAATATLAIYQTVVGPEGLISGIANGSAVYSNGQIADAGLNAALKALQATKNDLANFDNNKVAAQQAVTDAQQAFDSAKTAQTQAEQAVTDKGWTLASCALFVGANRNAVECKNYRNAVSSTATATATLGARQATLATYSDTARDIKQGAFDLAVGAAQGVAQTAVNEAQNALGAPSSGGSPATGLYEALEDAQAVVNDKKSTAEQKAVAAAELLGEAAEALLKASAVAAATGAKSVVSSAVKSVLNGAAQTIYDEVEKIAAQISTAIDTAVDAATTEAQRQLTAINAEVARIKAELERIEAQVNAGADSARQQYEALRAQLQDLVEEARSIISSGISELDPADLNTIEDLQNAVAKFQKEVKCALDYVKTAEFKAALQKEIKDFLNNEPSTAQGCATMSAILATLIDKVGAASSSSNIGQTIQQSVVKALEALKAKLDATCAILTSESKLEVYADEIPASNAKTYDGQPASYVATGITVQSVKHGHVHTISDGYTLKYAAVQAGNATEPAADTDWVDTQQALKLVNAGTYTVFIQAGYKGQTAVSSVRFTIGKRVVTVKPVGGEKKYGEADSVSFTYVVSKGTVVGDDDLGISFSRESGENVGSYKFIVDASASNRNYSIVVSATARFTITNNAAIQAVIDAINALAENPTSIDDADAVAEATNMYDELTDGEKAQIEQPIMDTLENRQDGVAAINMTTDIARVDVSTSALPWNVRLVVVAETVSVHADRFSALSQDGRELKGVFDIYLKDTLTGEKYELDDGQSATIAIRNAELAALKGGKVIHEKSDGGFEELESDFDADSGLLHLTTSSFSYFAVTASAATVDDERTEGASDKVAEKEHSVAPKASTVENKASKVMSLAKTGVATAVILYAIIAFSVCGASLLAAQKMKKE</sequence>
<feature type="transmembrane region" description="Helical" evidence="2">
    <location>
        <begin position="1145"/>
        <end position="1167"/>
    </location>
</feature>
<organism evidence="5">
    <name type="scientific">Bifidobacterium fermentum</name>
    <dbReference type="NCBI Taxonomy" id="3059035"/>
    <lineage>
        <taxon>Bacteria</taxon>
        <taxon>Bacillati</taxon>
        <taxon>Actinomycetota</taxon>
        <taxon>Actinomycetes</taxon>
        <taxon>Bifidobacteriales</taxon>
        <taxon>Bifidobacteriaceae</taxon>
        <taxon>Bifidobacterium</taxon>
    </lineage>
</organism>
<dbReference type="AlphaFoldDB" id="A0AB39UJS4"/>
<reference evidence="5" key="1">
    <citation type="submission" date="2023-07" db="EMBL/GenBank/DDBJ databases">
        <title>Bifidobacterium aquikefiriaerophilum sp. nov. and Bifidobacterium eccum sp. nov., isolated from water kefir.</title>
        <authorList>
            <person name="Breselge S."/>
            <person name="Bellassi P."/>
            <person name="Barcenilla C."/>
            <person name="Alvarez-Ordonez A."/>
            <person name="Morelli L."/>
            <person name="Cotter P.D."/>
        </authorList>
    </citation>
    <scope>NUCLEOTIDE SEQUENCE</scope>
    <source>
        <strain evidence="5">WK013_4_14</strain>
        <strain evidence="4">WK048_4_13</strain>
    </source>
</reference>
<dbReference type="EMBL" id="CP129682">
    <property type="protein sequence ID" value="XDS49062.1"/>
    <property type="molecule type" value="Genomic_DNA"/>
</dbReference>
<protein>
    <submittedName>
        <fullName evidence="5">MBG domain-containing protein</fullName>
    </submittedName>
</protein>
<name>A0AB39UJS4_9BIFI</name>
<dbReference type="InterPro" id="IPR041286">
    <property type="entry name" value="MBG_2"/>
</dbReference>
<gene>
    <name evidence="5" type="ORF">QN216_01980</name>
    <name evidence="4" type="ORF">QN217_08470</name>
</gene>
<feature type="domain" description="MBG" evidence="3">
    <location>
        <begin position="835"/>
        <end position="902"/>
    </location>
</feature>
<dbReference type="Pfam" id="PF18676">
    <property type="entry name" value="MBG_2"/>
    <property type="match status" value="1"/>
</dbReference>